<accession>A0ABS2CV49</accession>
<feature type="active site" description="Proton donor/acceptor" evidence="7">
    <location>
        <position position="431"/>
    </location>
</feature>
<evidence type="ECO:0000256" key="7">
    <source>
        <dbReference type="PROSITE-ProRule" id="PRU01373"/>
    </source>
</evidence>
<comment type="pathway">
    <text evidence="1 7">Cell wall biogenesis; peptidoglycan biosynthesis.</text>
</comment>
<comment type="similarity">
    <text evidence="2">Belongs to the YkuD family.</text>
</comment>
<evidence type="ECO:0000313" key="10">
    <source>
        <dbReference type="Proteomes" id="UP000759529"/>
    </source>
</evidence>
<dbReference type="PANTHER" id="PTHR41533:SF2">
    <property type="entry name" value="BLR7131 PROTEIN"/>
    <property type="match status" value="1"/>
</dbReference>
<dbReference type="InterPro" id="IPR005490">
    <property type="entry name" value="LD_TPept_cat_dom"/>
</dbReference>
<evidence type="ECO:0000259" key="8">
    <source>
        <dbReference type="PROSITE" id="PS52029"/>
    </source>
</evidence>
<dbReference type="InterPro" id="IPR036365">
    <property type="entry name" value="PGBD-like_sf"/>
</dbReference>
<evidence type="ECO:0000256" key="2">
    <source>
        <dbReference type="ARBA" id="ARBA00005992"/>
    </source>
</evidence>
<reference evidence="9 10" key="1">
    <citation type="submission" date="2021-02" db="EMBL/GenBank/DDBJ databases">
        <authorList>
            <person name="Jung H.S."/>
            <person name="Chun B.H."/>
            <person name="Jeon C.O."/>
        </authorList>
    </citation>
    <scope>NUCLEOTIDE SEQUENCE [LARGE SCALE GENOMIC DNA]</scope>
    <source>
        <strain evidence="9 10">LMG 25203</strain>
    </source>
</reference>
<dbReference type="Pfam" id="PF20142">
    <property type="entry name" value="Scaffold"/>
    <property type="match status" value="1"/>
</dbReference>
<evidence type="ECO:0000256" key="6">
    <source>
        <dbReference type="ARBA" id="ARBA00023316"/>
    </source>
</evidence>
<sequence>MKQLLLLILILFMVSCKDETVKNTPPKKVDVIKRDKPYEGKIIKIDTSLYAKFESPVLVDFYAKYNHETVWQSTEFRKIILNEFKNAENEGLFSDDYRFEKLNKLETKINKLSDKELVDYDLLLTYNLQKYIWHISQGKLNPKGIYGDWDLKAKNTDVNVILLKAFKENKLQTVLDSCKPQHIVYKRLKKAMEILNSFPKDTLKTIVASEKINPNDTTKVMLSIKRRLMYWNDLKPQDSLTKNYDTKTVEAIKRFQTRHGLAADGVIGKGTLNALNFSKTRRKNQIMANLERWKWFATEMGNEYLIINIPDYKLRVVENNDTVMTHKIIVGTNKRKTPILSSKLSYAVFNPTWTVPPTILKEDIIPATIKNRGYLASKNITVYDNAGNVISASDWKTSKARSYRYVQSPGSFNSLGMVKIIFPNKYSVYLHDTNHRDYFEKWNRSLSSGCVRVENPLELTSYLLKDTLNYNLEKITEILKTGETKNASIKTPVYVHQWYWTAWSEDNILIFRDDIYNLDDDLFKKMK</sequence>
<gene>
    <name evidence="9" type="ORF">H9X54_005595</name>
</gene>
<dbReference type="EMBL" id="JACSOD020000452">
    <property type="protein sequence ID" value="MBM6498776.1"/>
    <property type="molecule type" value="Genomic_DNA"/>
</dbReference>
<dbReference type="Pfam" id="PF01471">
    <property type="entry name" value="PG_binding_1"/>
    <property type="match status" value="1"/>
</dbReference>
<keyword evidence="4 7" id="KW-0133">Cell shape</keyword>
<proteinExistence type="inferred from homology"/>
<dbReference type="CDD" id="cd16913">
    <property type="entry name" value="YkuD_like"/>
    <property type="match status" value="1"/>
</dbReference>
<dbReference type="InterPro" id="IPR045380">
    <property type="entry name" value="LD_TPept_scaffold_dom"/>
</dbReference>
<keyword evidence="5 7" id="KW-0573">Peptidoglycan synthesis</keyword>
<dbReference type="SUPFAM" id="SSF47090">
    <property type="entry name" value="PGBD-like"/>
    <property type="match status" value="1"/>
</dbReference>
<dbReference type="Proteomes" id="UP000759529">
    <property type="component" value="Unassembled WGS sequence"/>
</dbReference>
<keyword evidence="10" id="KW-1185">Reference proteome</keyword>
<dbReference type="InterPro" id="IPR036366">
    <property type="entry name" value="PGBDSf"/>
</dbReference>
<dbReference type="PANTHER" id="PTHR41533">
    <property type="entry name" value="L,D-TRANSPEPTIDASE HI_1667-RELATED"/>
    <property type="match status" value="1"/>
</dbReference>
<feature type="active site" description="Nucleophile" evidence="7">
    <location>
        <position position="450"/>
    </location>
</feature>
<dbReference type="PROSITE" id="PS51257">
    <property type="entry name" value="PROKAR_LIPOPROTEIN"/>
    <property type="match status" value="1"/>
</dbReference>
<keyword evidence="3" id="KW-0808">Transferase</keyword>
<dbReference type="SUPFAM" id="SSF141523">
    <property type="entry name" value="L,D-transpeptidase catalytic domain-like"/>
    <property type="match status" value="1"/>
</dbReference>
<dbReference type="PROSITE" id="PS52029">
    <property type="entry name" value="LD_TPASE"/>
    <property type="match status" value="1"/>
</dbReference>
<keyword evidence="6 7" id="KW-0961">Cell wall biogenesis/degradation</keyword>
<organism evidence="9 10">
    <name type="scientific">Flavobacterium macrobrachii</name>
    <dbReference type="NCBI Taxonomy" id="591204"/>
    <lineage>
        <taxon>Bacteria</taxon>
        <taxon>Pseudomonadati</taxon>
        <taxon>Bacteroidota</taxon>
        <taxon>Flavobacteriia</taxon>
        <taxon>Flavobacteriales</taxon>
        <taxon>Flavobacteriaceae</taxon>
        <taxon>Flavobacterium</taxon>
    </lineage>
</organism>
<dbReference type="InterPro" id="IPR002477">
    <property type="entry name" value="Peptidoglycan-bd-like"/>
</dbReference>
<dbReference type="RefSeq" id="WP_187658174.1">
    <property type="nucleotide sequence ID" value="NZ_JACSOD020000452.1"/>
</dbReference>
<evidence type="ECO:0000256" key="1">
    <source>
        <dbReference type="ARBA" id="ARBA00004752"/>
    </source>
</evidence>
<dbReference type="Gene3D" id="1.10.101.10">
    <property type="entry name" value="PGBD-like superfamily/PGBD"/>
    <property type="match status" value="1"/>
</dbReference>
<protein>
    <submittedName>
        <fullName evidence="9">L,D-transpeptidase family protein</fullName>
    </submittedName>
</protein>
<name>A0ABS2CV49_9FLAO</name>
<evidence type="ECO:0000313" key="9">
    <source>
        <dbReference type="EMBL" id="MBM6498776.1"/>
    </source>
</evidence>
<dbReference type="InterPro" id="IPR038063">
    <property type="entry name" value="Transpep_catalytic_dom"/>
</dbReference>
<dbReference type="Gene3D" id="2.40.440.10">
    <property type="entry name" value="L,D-transpeptidase catalytic domain-like"/>
    <property type="match status" value="1"/>
</dbReference>
<feature type="domain" description="L,D-TPase catalytic" evidence="8">
    <location>
        <begin position="303"/>
        <end position="496"/>
    </location>
</feature>
<evidence type="ECO:0000256" key="4">
    <source>
        <dbReference type="ARBA" id="ARBA00022960"/>
    </source>
</evidence>
<comment type="caution">
    <text evidence="9">The sequence shown here is derived from an EMBL/GenBank/DDBJ whole genome shotgun (WGS) entry which is preliminary data.</text>
</comment>
<dbReference type="Pfam" id="PF03734">
    <property type="entry name" value="YkuD"/>
    <property type="match status" value="1"/>
</dbReference>
<evidence type="ECO:0000256" key="3">
    <source>
        <dbReference type="ARBA" id="ARBA00022679"/>
    </source>
</evidence>
<dbReference type="InterPro" id="IPR052905">
    <property type="entry name" value="LD-transpeptidase_YkuD-like"/>
</dbReference>
<evidence type="ECO:0000256" key="5">
    <source>
        <dbReference type="ARBA" id="ARBA00022984"/>
    </source>
</evidence>